<organism evidence="3 4">
    <name type="scientific">Actinoplanes philippinensis</name>
    <dbReference type="NCBI Taxonomy" id="35752"/>
    <lineage>
        <taxon>Bacteria</taxon>
        <taxon>Bacillati</taxon>
        <taxon>Actinomycetota</taxon>
        <taxon>Actinomycetes</taxon>
        <taxon>Micromonosporales</taxon>
        <taxon>Micromonosporaceae</taxon>
        <taxon>Actinoplanes</taxon>
    </lineage>
</organism>
<dbReference type="InterPro" id="IPR003594">
    <property type="entry name" value="HATPase_dom"/>
</dbReference>
<keyword evidence="4" id="KW-1185">Reference proteome</keyword>
<dbReference type="STRING" id="35752.SAMN05421541_109517"/>
<accession>A0A1I2IF87</accession>
<name>A0A1I2IF87_9ACTN</name>
<dbReference type="GO" id="GO:0004674">
    <property type="term" value="F:protein serine/threonine kinase activity"/>
    <property type="evidence" value="ECO:0007669"/>
    <property type="project" value="UniProtKB-KW"/>
</dbReference>
<dbReference type="Gene3D" id="3.30.565.10">
    <property type="entry name" value="Histidine kinase-like ATPase, C-terminal domain"/>
    <property type="match status" value="1"/>
</dbReference>
<dbReference type="CDD" id="cd16936">
    <property type="entry name" value="HATPase_RsbW-like"/>
    <property type="match status" value="1"/>
</dbReference>
<dbReference type="PANTHER" id="PTHR35526">
    <property type="entry name" value="ANTI-SIGMA-F FACTOR RSBW-RELATED"/>
    <property type="match status" value="1"/>
</dbReference>
<protein>
    <submittedName>
        <fullName evidence="3">Anti-sigma regulatory factor (Ser/Thr protein kinase)</fullName>
    </submittedName>
</protein>
<proteinExistence type="predicted"/>
<dbReference type="Proteomes" id="UP000199645">
    <property type="component" value="Unassembled WGS sequence"/>
</dbReference>
<evidence type="ECO:0000313" key="3">
    <source>
        <dbReference type="EMBL" id="SFF39506.1"/>
    </source>
</evidence>
<gene>
    <name evidence="3" type="ORF">SAMN05421541_109517</name>
</gene>
<keyword evidence="1" id="KW-0723">Serine/threonine-protein kinase</keyword>
<sequence>MINRPFGHQERVTELLTSPPPPQADGLHAWALSDSTELRSLRARLRQAVNAFAATDGAALDEIAENMVLVATELATNAIRHGLPPVTVRLLHTADQFVIDVADHDLSAVPELAGTRPPGAGGRGLHLARALSLQVGWYATDTTKHVWACFPIHP</sequence>
<dbReference type="SUPFAM" id="SSF55874">
    <property type="entry name" value="ATPase domain of HSP90 chaperone/DNA topoisomerase II/histidine kinase"/>
    <property type="match status" value="1"/>
</dbReference>
<evidence type="ECO:0000256" key="1">
    <source>
        <dbReference type="ARBA" id="ARBA00022527"/>
    </source>
</evidence>
<dbReference type="PANTHER" id="PTHR35526:SF3">
    <property type="entry name" value="ANTI-SIGMA-F FACTOR RSBW"/>
    <property type="match status" value="1"/>
</dbReference>
<dbReference type="EMBL" id="FONV01000009">
    <property type="protein sequence ID" value="SFF39506.1"/>
    <property type="molecule type" value="Genomic_DNA"/>
</dbReference>
<keyword evidence="3" id="KW-0418">Kinase</keyword>
<evidence type="ECO:0000313" key="4">
    <source>
        <dbReference type="Proteomes" id="UP000199645"/>
    </source>
</evidence>
<dbReference type="InterPro" id="IPR036890">
    <property type="entry name" value="HATPase_C_sf"/>
</dbReference>
<dbReference type="Pfam" id="PF13581">
    <property type="entry name" value="HATPase_c_2"/>
    <property type="match status" value="1"/>
</dbReference>
<reference evidence="3 4" key="1">
    <citation type="submission" date="2016-10" db="EMBL/GenBank/DDBJ databases">
        <authorList>
            <person name="de Groot N.N."/>
        </authorList>
    </citation>
    <scope>NUCLEOTIDE SEQUENCE [LARGE SCALE GENOMIC DNA]</scope>
    <source>
        <strain evidence="3 4">DSM 43019</strain>
    </source>
</reference>
<keyword evidence="3" id="KW-0808">Transferase</keyword>
<evidence type="ECO:0000259" key="2">
    <source>
        <dbReference type="Pfam" id="PF13581"/>
    </source>
</evidence>
<feature type="domain" description="Histidine kinase/HSP90-like ATPase" evidence="2">
    <location>
        <begin position="37"/>
        <end position="148"/>
    </location>
</feature>
<dbReference type="InterPro" id="IPR050267">
    <property type="entry name" value="Anti-sigma-factor_SerPK"/>
</dbReference>
<dbReference type="AlphaFoldDB" id="A0A1I2IF87"/>